<reference evidence="1" key="1">
    <citation type="submission" date="2019-11" db="EMBL/GenBank/DDBJ databases">
        <authorList>
            <person name="Liu Y."/>
            <person name="Hou J."/>
            <person name="Li T.-Q."/>
            <person name="Guan C.-H."/>
            <person name="Wu X."/>
            <person name="Wu H.-Z."/>
            <person name="Ling F."/>
            <person name="Zhang R."/>
            <person name="Shi X.-G."/>
            <person name="Ren J.-P."/>
            <person name="Chen E.-F."/>
            <person name="Sun J.-M."/>
        </authorList>
    </citation>
    <scope>NUCLEOTIDE SEQUENCE</scope>
    <source>
        <strain evidence="1">Adult_tree_wgs_1</strain>
        <tissue evidence="1">Leaves</tissue>
    </source>
</reference>
<proteinExistence type="predicted"/>
<dbReference type="InterPro" id="IPR036396">
    <property type="entry name" value="Cyt_P450_sf"/>
</dbReference>
<accession>A0A834LIZ6</accession>
<dbReference type="PANTHER" id="PTHR47951:SF7">
    <property type="entry name" value="FLAVONOID 3',5'-HYDROXYLASE-LIKE ISOFORM X1"/>
    <property type="match status" value="1"/>
</dbReference>
<evidence type="ECO:0008006" key="3">
    <source>
        <dbReference type="Google" id="ProtNLM"/>
    </source>
</evidence>
<dbReference type="Proteomes" id="UP000626092">
    <property type="component" value="Unassembled WGS sequence"/>
</dbReference>
<dbReference type="Gene3D" id="1.10.630.10">
    <property type="entry name" value="Cytochrome P450"/>
    <property type="match status" value="1"/>
</dbReference>
<sequence length="258" mass="28752">MDISQFKKPDFSSIATGPLGLPIVGYLPFLGTNPHQSFTELAQQYHPIYKLRLGKKLCVVLNSPSLAKEVVRDQDGIVGNLNGLGVISSQIHCGGFSPLQYGGYSPIHCCHSIPYSRGCTILEGFYRNPPIAALAYTYSGFDIAWAPYGSYWRTLPKVFVREMLSNTSLEDTYSLRREEVRKTIRDLHNRIGMGVDIGETSFLTAFNVVMSMLWGGTVDRRRAESVGTEFQAAMLRIVDLLGKPNVSDFFPILARFDL</sequence>
<organism evidence="1 2">
    <name type="scientific">Rhododendron simsii</name>
    <name type="common">Sims's rhododendron</name>
    <dbReference type="NCBI Taxonomy" id="118357"/>
    <lineage>
        <taxon>Eukaryota</taxon>
        <taxon>Viridiplantae</taxon>
        <taxon>Streptophyta</taxon>
        <taxon>Embryophyta</taxon>
        <taxon>Tracheophyta</taxon>
        <taxon>Spermatophyta</taxon>
        <taxon>Magnoliopsida</taxon>
        <taxon>eudicotyledons</taxon>
        <taxon>Gunneridae</taxon>
        <taxon>Pentapetalae</taxon>
        <taxon>asterids</taxon>
        <taxon>Ericales</taxon>
        <taxon>Ericaceae</taxon>
        <taxon>Ericoideae</taxon>
        <taxon>Rhodoreae</taxon>
        <taxon>Rhododendron</taxon>
    </lineage>
</organism>
<name>A0A834LIZ6_RHOSS</name>
<dbReference type="GO" id="GO:0004497">
    <property type="term" value="F:monooxygenase activity"/>
    <property type="evidence" value="ECO:0007669"/>
    <property type="project" value="InterPro"/>
</dbReference>
<dbReference type="EMBL" id="WJXA01000007">
    <property type="protein sequence ID" value="KAF7138065.1"/>
    <property type="molecule type" value="Genomic_DNA"/>
</dbReference>
<comment type="caution">
    <text evidence="1">The sequence shown here is derived from an EMBL/GenBank/DDBJ whole genome shotgun (WGS) entry which is preliminary data.</text>
</comment>
<dbReference type="PANTHER" id="PTHR47951">
    <property type="entry name" value="OS08G0547900 PROTEIN"/>
    <property type="match status" value="1"/>
</dbReference>
<dbReference type="SUPFAM" id="SSF48264">
    <property type="entry name" value="Cytochrome P450"/>
    <property type="match status" value="1"/>
</dbReference>
<evidence type="ECO:0000313" key="1">
    <source>
        <dbReference type="EMBL" id="KAF7138065.1"/>
    </source>
</evidence>
<dbReference type="GO" id="GO:0020037">
    <property type="term" value="F:heme binding"/>
    <property type="evidence" value="ECO:0007669"/>
    <property type="project" value="InterPro"/>
</dbReference>
<keyword evidence="2" id="KW-1185">Reference proteome</keyword>
<dbReference type="GO" id="GO:0005506">
    <property type="term" value="F:iron ion binding"/>
    <property type="evidence" value="ECO:0007669"/>
    <property type="project" value="InterPro"/>
</dbReference>
<protein>
    <recommendedName>
        <fullName evidence="3">Cytochrome P450</fullName>
    </recommendedName>
</protein>
<dbReference type="Pfam" id="PF00067">
    <property type="entry name" value="p450"/>
    <property type="match status" value="2"/>
</dbReference>
<dbReference type="InterPro" id="IPR001128">
    <property type="entry name" value="Cyt_P450"/>
</dbReference>
<dbReference type="AlphaFoldDB" id="A0A834LIZ6"/>
<dbReference type="OrthoDB" id="2789670at2759"/>
<dbReference type="GO" id="GO:0016705">
    <property type="term" value="F:oxidoreductase activity, acting on paired donors, with incorporation or reduction of molecular oxygen"/>
    <property type="evidence" value="ECO:0007669"/>
    <property type="project" value="InterPro"/>
</dbReference>
<evidence type="ECO:0000313" key="2">
    <source>
        <dbReference type="Proteomes" id="UP000626092"/>
    </source>
</evidence>
<gene>
    <name evidence="1" type="ORF">RHSIM_Rhsim07G0102400</name>
</gene>